<evidence type="ECO:0000313" key="3">
    <source>
        <dbReference type="Proteomes" id="UP000438429"/>
    </source>
</evidence>
<gene>
    <name evidence="2" type="ORF">F2P81_015703</name>
</gene>
<accession>A0A6A4SFZ2</accession>
<evidence type="ECO:0000256" key="1">
    <source>
        <dbReference type="SAM" id="MobiDB-lite"/>
    </source>
</evidence>
<comment type="caution">
    <text evidence="2">The sequence shown here is derived from an EMBL/GenBank/DDBJ whole genome shotgun (WGS) entry which is preliminary data.</text>
</comment>
<name>A0A6A4SFZ2_SCOMX</name>
<dbReference type="EMBL" id="VEVO01000014">
    <property type="protein sequence ID" value="KAF0031148.1"/>
    <property type="molecule type" value="Genomic_DNA"/>
</dbReference>
<sequence length="155" mass="17372">MFAKDDRCFRFLSHLSAVSFAPFSCPSKAEPLQRCSIINGRPRAPGWTSDHINATCLSEIDQQNSGGKRNKNRKKSLAFGLTFKRSEEKQRCSIINGRPRAPGWTSDHINATCLSEIDQQNSGGKRNKNRKKSLAFGLTFKRSEEKSPMHSGLQT</sequence>
<protein>
    <submittedName>
        <fullName evidence="2">Uncharacterized protein</fullName>
    </submittedName>
</protein>
<dbReference type="Proteomes" id="UP000438429">
    <property type="component" value="Unassembled WGS sequence"/>
</dbReference>
<dbReference type="AlphaFoldDB" id="A0A6A4SFZ2"/>
<reference evidence="2 3" key="1">
    <citation type="submission" date="2019-06" db="EMBL/GenBank/DDBJ databases">
        <title>Draft genomes of female and male turbot (Scophthalmus maximus).</title>
        <authorList>
            <person name="Xu H."/>
            <person name="Xu X.-W."/>
            <person name="Shao C."/>
            <person name="Chen S."/>
        </authorList>
    </citation>
    <scope>NUCLEOTIDE SEQUENCE [LARGE SCALE GENOMIC DNA]</scope>
    <source>
        <strain evidence="2">Ysfricsl-2016a</strain>
        <tissue evidence="2">Blood</tissue>
    </source>
</reference>
<feature type="region of interest" description="Disordered" evidence="1">
    <location>
        <begin position="118"/>
        <end position="155"/>
    </location>
</feature>
<organism evidence="2 3">
    <name type="scientific">Scophthalmus maximus</name>
    <name type="common">Turbot</name>
    <name type="synonym">Psetta maxima</name>
    <dbReference type="NCBI Taxonomy" id="52904"/>
    <lineage>
        <taxon>Eukaryota</taxon>
        <taxon>Metazoa</taxon>
        <taxon>Chordata</taxon>
        <taxon>Craniata</taxon>
        <taxon>Vertebrata</taxon>
        <taxon>Euteleostomi</taxon>
        <taxon>Actinopterygii</taxon>
        <taxon>Neopterygii</taxon>
        <taxon>Teleostei</taxon>
        <taxon>Neoteleostei</taxon>
        <taxon>Acanthomorphata</taxon>
        <taxon>Carangaria</taxon>
        <taxon>Pleuronectiformes</taxon>
        <taxon>Pleuronectoidei</taxon>
        <taxon>Scophthalmidae</taxon>
        <taxon>Scophthalmus</taxon>
    </lineage>
</organism>
<evidence type="ECO:0000313" key="2">
    <source>
        <dbReference type="EMBL" id="KAF0031148.1"/>
    </source>
</evidence>
<proteinExistence type="predicted"/>